<dbReference type="STRING" id="667725.A0A0L0FPM2"/>
<keyword evidence="4" id="KW-1185">Reference proteome</keyword>
<keyword evidence="1" id="KW-0732">Signal</keyword>
<gene>
    <name evidence="3" type="ORF">SARC_09113</name>
</gene>
<dbReference type="InterPro" id="IPR017853">
    <property type="entry name" value="GH"/>
</dbReference>
<dbReference type="Pfam" id="PF03537">
    <property type="entry name" value="Glyco_hydro_114"/>
    <property type="match status" value="1"/>
</dbReference>
<dbReference type="AlphaFoldDB" id="A0A0L0FPM2"/>
<evidence type="ECO:0000259" key="2">
    <source>
        <dbReference type="Pfam" id="PF03537"/>
    </source>
</evidence>
<dbReference type="InterPro" id="IPR013785">
    <property type="entry name" value="Aldolase_TIM"/>
</dbReference>
<evidence type="ECO:0000313" key="3">
    <source>
        <dbReference type="EMBL" id="KNC78461.1"/>
    </source>
</evidence>
<dbReference type="Gene3D" id="3.20.20.70">
    <property type="entry name" value="Aldolase class I"/>
    <property type="match status" value="1"/>
</dbReference>
<dbReference type="EMBL" id="KQ242485">
    <property type="protein sequence ID" value="KNC78461.1"/>
    <property type="molecule type" value="Genomic_DNA"/>
</dbReference>
<feature type="chain" id="PRO_5005538906" description="Glycoside-hydrolase family GH114 TIM-barrel domain-containing protein" evidence="1">
    <location>
        <begin position="21"/>
        <end position="262"/>
    </location>
</feature>
<dbReference type="SUPFAM" id="SSF51445">
    <property type="entry name" value="(Trans)glycosidases"/>
    <property type="match status" value="1"/>
</dbReference>
<evidence type="ECO:0000313" key="4">
    <source>
        <dbReference type="Proteomes" id="UP000054560"/>
    </source>
</evidence>
<dbReference type="RefSeq" id="XP_014152363.1">
    <property type="nucleotide sequence ID" value="XM_014296888.1"/>
</dbReference>
<dbReference type="InterPro" id="IPR004352">
    <property type="entry name" value="GH114_TIM-barrel"/>
</dbReference>
<dbReference type="Proteomes" id="UP000054560">
    <property type="component" value="Unassembled WGS sequence"/>
</dbReference>
<name>A0A0L0FPM2_9EUKA</name>
<protein>
    <recommendedName>
        <fullName evidence="2">Glycoside-hydrolase family GH114 TIM-barrel domain-containing protein</fullName>
    </recommendedName>
</protein>
<organism evidence="3 4">
    <name type="scientific">Sphaeroforma arctica JP610</name>
    <dbReference type="NCBI Taxonomy" id="667725"/>
    <lineage>
        <taxon>Eukaryota</taxon>
        <taxon>Ichthyosporea</taxon>
        <taxon>Ichthyophonida</taxon>
        <taxon>Sphaeroforma</taxon>
    </lineage>
</organism>
<dbReference type="OrthoDB" id="2108802at2759"/>
<proteinExistence type="predicted"/>
<sequence>MQKLATVLCVLAAVAYDVHGKSIQRRNTKTLKTGTTWSLQAWGYEDELKGEMVDVDLSTTTEDEIKKLSDAGHTVICYYSAGTAESWRPDYLELMDYSSGKSKYDDEWWLDLTEWKGFAPSMAARMANAAEKGCHGVEADNFDCYGYGDDCKQGYSVSELLVLEKEYFKWSADTAHNLGLLFGLKNALDMIDDLFDVIDFGINESCSLYQEWNECGHYQKFAKANKAVFGVEWQGNGECAEKYNNGIMGKYKKSGAEQWKNC</sequence>
<evidence type="ECO:0000256" key="1">
    <source>
        <dbReference type="SAM" id="SignalP"/>
    </source>
</evidence>
<reference evidence="3 4" key="1">
    <citation type="submission" date="2011-02" db="EMBL/GenBank/DDBJ databases">
        <title>The Genome Sequence of Sphaeroforma arctica JP610.</title>
        <authorList>
            <consortium name="The Broad Institute Genome Sequencing Platform"/>
            <person name="Russ C."/>
            <person name="Cuomo C."/>
            <person name="Young S.K."/>
            <person name="Zeng Q."/>
            <person name="Gargeya S."/>
            <person name="Alvarado L."/>
            <person name="Berlin A."/>
            <person name="Chapman S.B."/>
            <person name="Chen Z."/>
            <person name="Freedman E."/>
            <person name="Gellesch M."/>
            <person name="Goldberg J."/>
            <person name="Griggs A."/>
            <person name="Gujja S."/>
            <person name="Heilman E."/>
            <person name="Heiman D."/>
            <person name="Howarth C."/>
            <person name="Mehta T."/>
            <person name="Neiman D."/>
            <person name="Pearson M."/>
            <person name="Roberts A."/>
            <person name="Saif S."/>
            <person name="Shea T."/>
            <person name="Shenoy N."/>
            <person name="Sisk P."/>
            <person name="Stolte C."/>
            <person name="Sykes S."/>
            <person name="White J."/>
            <person name="Yandava C."/>
            <person name="Burger G."/>
            <person name="Gray M.W."/>
            <person name="Holland P.W.H."/>
            <person name="King N."/>
            <person name="Lang F.B.F."/>
            <person name="Roger A.J."/>
            <person name="Ruiz-Trillo I."/>
            <person name="Haas B."/>
            <person name="Nusbaum C."/>
            <person name="Birren B."/>
        </authorList>
    </citation>
    <scope>NUCLEOTIDE SEQUENCE [LARGE SCALE GENOMIC DNA]</scope>
    <source>
        <strain evidence="3 4">JP610</strain>
    </source>
</reference>
<accession>A0A0L0FPM2</accession>
<dbReference type="GeneID" id="25909617"/>
<dbReference type="PANTHER" id="PTHR35273">
    <property type="entry name" value="ALPHA-1,4 POLYGALACTOSAMINIDASE, PUTATIVE (AFU_ORTHOLOGUE AFUA_3G07890)-RELATED"/>
    <property type="match status" value="1"/>
</dbReference>
<feature type="signal peptide" evidence="1">
    <location>
        <begin position="1"/>
        <end position="20"/>
    </location>
</feature>
<dbReference type="eggNOG" id="ENOG502RCTR">
    <property type="taxonomic scope" value="Eukaryota"/>
</dbReference>
<dbReference type="PANTHER" id="PTHR35273:SF2">
    <property type="entry name" value="ALPHA-GALACTOSIDASE"/>
    <property type="match status" value="1"/>
</dbReference>
<feature type="domain" description="Glycoside-hydrolase family GH114 TIM-barrel" evidence="2">
    <location>
        <begin position="48"/>
        <end position="241"/>
    </location>
</feature>